<sequence length="430" mass="49520">MEKEKRRKMYFLTEDTWTMVLVRVPLKRITTSKLVCKQWRSIVESTLFRELFLSHHQNSHSSWSLILGKHSPKEVLAHYGCKIWGLSRSLGSYVSSFVTSKFDTNNEKPRVLAYTDVGLILICVTSIPWNRTYYVANPVSLQCVKIPPLPKSLRPFTQEGRFSDAGLVTRTENGVVLGYKVVLIQTLIVYEYLFTFIVNSSETRLWSSNHLRYSIPLSRLNFQDPICLNKSLHWFGLNLGKEVVVSIDFYGPDRQYRVITFPDSDKRKPNFKRSCTTSQGNLMYMNIVSEDDGGGVVEHKLSVWRLKNREWELVSEISPSFIETGLDYFPFLVNPFDSDTVYAWSEMYESLASINLSNGESRVHSELERTGNGQALSSVGCKRKKRDTIRFLSSVSHLSMFALPRWLYRIPGNSEVRKPNTFWLLSNVSA</sequence>
<dbReference type="PANTHER" id="PTHR35546">
    <property type="entry name" value="F-BOX PROTEIN INTERACTION DOMAIN PROTEIN-RELATED"/>
    <property type="match status" value="1"/>
</dbReference>
<reference evidence="3 4" key="1">
    <citation type="submission" date="2022-03" db="EMBL/GenBank/DDBJ databases">
        <authorList>
            <person name="Nunn A."/>
            <person name="Chopra R."/>
            <person name="Nunn A."/>
            <person name="Contreras Garrido A."/>
        </authorList>
    </citation>
    <scope>NUCLEOTIDE SEQUENCE [LARGE SCALE GENOMIC DNA]</scope>
</reference>
<dbReference type="Proteomes" id="UP000836841">
    <property type="component" value="Chromosome 4"/>
</dbReference>
<dbReference type="InterPro" id="IPR001810">
    <property type="entry name" value="F-box_dom"/>
</dbReference>
<accession>A0AAU9SE08</accession>
<dbReference type="InterPro" id="IPR056592">
    <property type="entry name" value="Beta-prop_At3g26010-like"/>
</dbReference>
<feature type="domain" description="F-box" evidence="1">
    <location>
        <begin position="13"/>
        <end position="48"/>
    </location>
</feature>
<dbReference type="EMBL" id="OU466860">
    <property type="protein sequence ID" value="CAH2061229.1"/>
    <property type="molecule type" value="Genomic_DNA"/>
</dbReference>
<dbReference type="InterPro" id="IPR036047">
    <property type="entry name" value="F-box-like_dom_sf"/>
</dbReference>
<evidence type="ECO:0008006" key="5">
    <source>
        <dbReference type="Google" id="ProtNLM"/>
    </source>
</evidence>
<proteinExistence type="predicted"/>
<name>A0AAU9SE08_THLAR</name>
<dbReference type="PANTHER" id="PTHR35546:SF25">
    <property type="entry name" value="F-BOX DOMAIN-CONTAINING PROTEIN"/>
    <property type="match status" value="1"/>
</dbReference>
<protein>
    <recommendedName>
        <fullName evidence="5">F-box domain-containing protein</fullName>
    </recommendedName>
</protein>
<evidence type="ECO:0000313" key="3">
    <source>
        <dbReference type="EMBL" id="CAH2061229.1"/>
    </source>
</evidence>
<dbReference type="Pfam" id="PF24750">
    <property type="entry name" value="b-prop_At3g26010-like"/>
    <property type="match status" value="1"/>
</dbReference>
<dbReference type="SUPFAM" id="SSF81383">
    <property type="entry name" value="F-box domain"/>
    <property type="match status" value="1"/>
</dbReference>
<keyword evidence="4" id="KW-1185">Reference proteome</keyword>
<feature type="domain" description="F-box protein At3g26010-like beta-propeller" evidence="2">
    <location>
        <begin position="61"/>
        <end position="411"/>
    </location>
</feature>
<evidence type="ECO:0000313" key="4">
    <source>
        <dbReference type="Proteomes" id="UP000836841"/>
    </source>
</evidence>
<dbReference type="Pfam" id="PF00646">
    <property type="entry name" value="F-box"/>
    <property type="match status" value="1"/>
</dbReference>
<evidence type="ECO:0000259" key="1">
    <source>
        <dbReference type="Pfam" id="PF00646"/>
    </source>
</evidence>
<organism evidence="3 4">
    <name type="scientific">Thlaspi arvense</name>
    <name type="common">Field penny-cress</name>
    <dbReference type="NCBI Taxonomy" id="13288"/>
    <lineage>
        <taxon>Eukaryota</taxon>
        <taxon>Viridiplantae</taxon>
        <taxon>Streptophyta</taxon>
        <taxon>Embryophyta</taxon>
        <taxon>Tracheophyta</taxon>
        <taxon>Spermatophyta</taxon>
        <taxon>Magnoliopsida</taxon>
        <taxon>eudicotyledons</taxon>
        <taxon>Gunneridae</taxon>
        <taxon>Pentapetalae</taxon>
        <taxon>rosids</taxon>
        <taxon>malvids</taxon>
        <taxon>Brassicales</taxon>
        <taxon>Brassicaceae</taxon>
        <taxon>Thlaspideae</taxon>
        <taxon>Thlaspi</taxon>
    </lineage>
</organism>
<gene>
    <name evidence="3" type="ORF">TAV2_LOCUS13871</name>
</gene>
<dbReference type="InterPro" id="IPR055290">
    <property type="entry name" value="At3g26010-like"/>
</dbReference>
<evidence type="ECO:0000259" key="2">
    <source>
        <dbReference type="Pfam" id="PF24750"/>
    </source>
</evidence>
<dbReference type="AlphaFoldDB" id="A0AAU9SE08"/>